<dbReference type="InterPro" id="IPR002575">
    <property type="entry name" value="Aminoglycoside_PTrfase"/>
</dbReference>
<accession>A0A081RAP8</accession>
<dbReference type="EMBL" id="JFHR01000047">
    <property type="protein sequence ID" value="KEQ52271.1"/>
    <property type="molecule type" value="Genomic_DNA"/>
</dbReference>
<dbReference type="InterPro" id="IPR051678">
    <property type="entry name" value="AGP_Transferase"/>
</dbReference>
<reference evidence="2 3" key="1">
    <citation type="submission" date="2014-02" db="EMBL/GenBank/DDBJ databases">
        <title>Whole genome sequence of Sphingobium chlorophenolicum NBRC 16172.</title>
        <authorList>
            <person name="Gan H.M."/>
            <person name="Gan H.Y."/>
            <person name="Chew T.H."/>
            <person name="Savka M.A."/>
        </authorList>
    </citation>
    <scope>NUCLEOTIDE SEQUENCE [LARGE SCALE GENOMIC DNA]</scope>
    <source>
        <strain evidence="2 3">NBRC 16172</strain>
    </source>
</reference>
<protein>
    <submittedName>
        <fullName evidence="2">Aminoglycoside phosphotransferase</fullName>
    </submittedName>
</protein>
<evidence type="ECO:0000259" key="1">
    <source>
        <dbReference type="Pfam" id="PF01636"/>
    </source>
</evidence>
<dbReference type="eggNOG" id="COG3173">
    <property type="taxonomic scope" value="Bacteria"/>
</dbReference>
<dbReference type="OrthoDB" id="3806873at2"/>
<dbReference type="GO" id="GO:0016740">
    <property type="term" value="F:transferase activity"/>
    <property type="evidence" value="ECO:0007669"/>
    <property type="project" value="UniProtKB-KW"/>
</dbReference>
<comment type="caution">
    <text evidence="2">The sequence shown here is derived from an EMBL/GenBank/DDBJ whole genome shotgun (WGS) entry which is preliminary data.</text>
</comment>
<dbReference type="Pfam" id="PF01636">
    <property type="entry name" value="APH"/>
    <property type="match status" value="1"/>
</dbReference>
<gene>
    <name evidence="2" type="ORF">BV95_03443</name>
</gene>
<dbReference type="Gene3D" id="3.30.200.20">
    <property type="entry name" value="Phosphorylase Kinase, domain 1"/>
    <property type="match status" value="1"/>
</dbReference>
<evidence type="ECO:0000313" key="3">
    <source>
        <dbReference type="Proteomes" id="UP000028411"/>
    </source>
</evidence>
<dbReference type="InterPro" id="IPR041726">
    <property type="entry name" value="ACAD10_11_N"/>
</dbReference>
<organism evidence="2 3">
    <name type="scientific">Sphingobium chlorophenolicum</name>
    <dbReference type="NCBI Taxonomy" id="46429"/>
    <lineage>
        <taxon>Bacteria</taxon>
        <taxon>Pseudomonadati</taxon>
        <taxon>Pseudomonadota</taxon>
        <taxon>Alphaproteobacteria</taxon>
        <taxon>Sphingomonadales</taxon>
        <taxon>Sphingomonadaceae</taxon>
        <taxon>Sphingobium</taxon>
    </lineage>
</organism>
<dbReference type="PANTHER" id="PTHR21310:SF40">
    <property type="entry name" value="AMINOGLYCOSIDE PHOSPHOTRANSFERASE DOMAIN-CONTAINING PROTEIN-RELATED"/>
    <property type="match status" value="1"/>
</dbReference>
<evidence type="ECO:0000313" key="2">
    <source>
        <dbReference type="EMBL" id="KEQ52271.1"/>
    </source>
</evidence>
<dbReference type="CDD" id="cd05154">
    <property type="entry name" value="ACAD10_11_N-like"/>
    <property type="match status" value="1"/>
</dbReference>
<dbReference type="AlphaFoldDB" id="A0A081RAP8"/>
<dbReference type="RefSeq" id="WP_037454695.1">
    <property type="nucleotide sequence ID" value="NZ_JFHR01000047.1"/>
</dbReference>
<name>A0A081RAP8_SPHCR</name>
<dbReference type="SUPFAM" id="SSF56112">
    <property type="entry name" value="Protein kinase-like (PK-like)"/>
    <property type="match status" value="1"/>
</dbReference>
<feature type="domain" description="Aminoglycoside phosphotransferase" evidence="1">
    <location>
        <begin position="35"/>
        <end position="264"/>
    </location>
</feature>
<dbReference type="Proteomes" id="UP000028411">
    <property type="component" value="Unassembled WGS sequence"/>
</dbReference>
<dbReference type="PATRIC" id="fig|46429.4.peg.3432"/>
<keyword evidence="2" id="KW-0808">Transferase</keyword>
<dbReference type="Gene3D" id="3.90.1200.10">
    <property type="match status" value="1"/>
</dbReference>
<dbReference type="InterPro" id="IPR011009">
    <property type="entry name" value="Kinase-like_dom_sf"/>
</dbReference>
<sequence>MKSTVEPTWESTVDIDSLAAWMTDRGLGSGPLTDMTPLAGGTQNILLRFSRDGRDYVFRRPPAHPRPNSNETMRREARLLRALAGTDVPHPELIADCGDEAVLGVAFYLMEPVDGFNPIGRLPQPHAGSPEMRHAMGLALVDGIAALGAQDHQALGLADFGKPDNFLGRQVDRWRSQLAGYAEFDGWTGAEALPSVGAVGDWLERHRPERFTPGIMHGDYHLANVMFRRDGPELAAIIDWELATIGDPLLDLGWVLATWPDGKSGSTVSVEPWDGFPAAGELVARYAGRSARNLSAVDWYHVLACYKLGILLEGTHARACAGKAPRETGDRLHDRAIHLFERAEALIR</sequence>
<dbReference type="PANTHER" id="PTHR21310">
    <property type="entry name" value="AMINOGLYCOSIDE PHOSPHOTRANSFERASE-RELATED-RELATED"/>
    <property type="match status" value="1"/>
</dbReference>
<proteinExistence type="predicted"/>